<dbReference type="AlphaFoldDB" id="A0AAW2S6S8"/>
<name>A0AAW2S6S8_SESRA</name>
<gene>
    <name evidence="2" type="ORF">Sradi_2664700</name>
</gene>
<proteinExistence type="predicted"/>
<evidence type="ECO:0000313" key="2">
    <source>
        <dbReference type="EMBL" id="KAL0387829.1"/>
    </source>
</evidence>
<sequence>MSSGGPPLLGRGQCGRGRGRGRGPSVPPSSSDASHIGKQCFDHSHHLTQLDLQPTHRV</sequence>
<protein>
    <submittedName>
        <fullName evidence="2">Uncharacterized protein</fullName>
    </submittedName>
</protein>
<organism evidence="2">
    <name type="scientific">Sesamum radiatum</name>
    <name type="common">Black benniseed</name>
    <dbReference type="NCBI Taxonomy" id="300843"/>
    <lineage>
        <taxon>Eukaryota</taxon>
        <taxon>Viridiplantae</taxon>
        <taxon>Streptophyta</taxon>
        <taxon>Embryophyta</taxon>
        <taxon>Tracheophyta</taxon>
        <taxon>Spermatophyta</taxon>
        <taxon>Magnoliopsida</taxon>
        <taxon>eudicotyledons</taxon>
        <taxon>Gunneridae</taxon>
        <taxon>Pentapetalae</taxon>
        <taxon>asterids</taxon>
        <taxon>lamiids</taxon>
        <taxon>Lamiales</taxon>
        <taxon>Pedaliaceae</taxon>
        <taxon>Sesamum</taxon>
    </lineage>
</organism>
<dbReference type="EMBL" id="JACGWJ010000011">
    <property type="protein sequence ID" value="KAL0387829.1"/>
    <property type="molecule type" value="Genomic_DNA"/>
</dbReference>
<comment type="caution">
    <text evidence="2">The sequence shown here is derived from an EMBL/GenBank/DDBJ whole genome shotgun (WGS) entry which is preliminary data.</text>
</comment>
<evidence type="ECO:0000256" key="1">
    <source>
        <dbReference type="SAM" id="MobiDB-lite"/>
    </source>
</evidence>
<reference evidence="2" key="1">
    <citation type="submission" date="2020-06" db="EMBL/GenBank/DDBJ databases">
        <authorList>
            <person name="Li T."/>
            <person name="Hu X."/>
            <person name="Zhang T."/>
            <person name="Song X."/>
            <person name="Zhang H."/>
            <person name="Dai N."/>
            <person name="Sheng W."/>
            <person name="Hou X."/>
            <person name="Wei L."/>
        </authorList>
    </citation>
    <scope>NUCLEOTIDE SEQUENCE</scope>
    <source>
        <strain evidence="2">G02</strain>
        <tissue evidence="2">Leaf</tissue>
    </source>
</reference>
<reference evidence="2" key="2">
    <citation type="journal article" date="2024" name="Plant">
        <title>Genomic evolution and insights into agronomic trait innovations of Sesamum species.</title>
        <authorList>
            <person name="Miao H."/>
            <person name="Wang L."/>
            <person name="Qu L."/>
            <person name="Liu H."/>
            <person name="Sun Y."/>
            <person name="Le M."/>
            <person name="Wang Q."/>
            <person name="Wei S."/>
            <person name="Zheng Y."/>
            <person name="Lin W."/>
            <person name="Duan Y."/>
            <person name="Cao H."/>
            <person name="Xiong S."/>
            <person name="Wang X."/>
            <person name="Wei L."/>
            <person name="Li C."/>
            <person name="Ma Q."/>
            <person name="Ju M."/>
            <person name="Zhao R."/>
            <person name="Li G."/>
            <person name="Mu C."/>
            <person name="Tian Q."/>
            <person name="Mei H."/>
            <person name="Zhang T."/>
            <person name="Gao T."/>
            <person name="Zhang H."/>
        </authorList>
    </citation>
    <scope>NUCLEOTIDE SEQUENCE</scope>
    <source>
        <strain evidence="2">G02</strain>
    </source>
</reference>
<feature type="region of interest" description="Disordered" evidence="1">
    <location>
        <begin position="1"/>
        <end position="58"/>
    </location>
</feature>
<feature type="compositionally biased region" description="Low complexity" evidence="1">
    <location>
        <begin position="1"/>
        <end position="11"/>
    </location>
</feature>
<accession>A0AAW2S6S8</accession>